<evidence type="ECO:0000313" key="5">
    <source>
        <dbReference type="Proteomes" id="UP000002051"/>
    </source>
</evidence>
<gene>
    <name evidence="4" type="primary">11437098</name>
    <name evidence="2" type="ordered locus">MTR_5g064140</name>
    <name evidence="3" type="ORF">MtrunA17_Chr5g0426321</name>
</gene>
<dbReference type="STRING" id="3880.G7KBA9"/>
<accession>A0A0C3XM54</accession>
<dbReference type="HOGENOM" id="CLU_907258_0_0_1"/>
<keyword evidence="5" id="KW-1185">Reference proteome</keyword>
<dbReference type="PaxDb" id="3880-AES98090"/>
<protein>
    <submittedName>
        <fullName evidence="3">Putative peptidase S1, PA clan</fullName>
    </submittedName>
    <submittedName>
        <fullName evidence="2">Trypsin-like peptidase domain protein</fullName>
    </submittedName>
</protein>
<dbReference type="Proteomes" id="UP000002051">
    <property type="component" value="Chromosome 5"/>
</dbReference>
<evidence type="ECO:0000256" key="1">
    <source>
        <dbReference type="SAM" id="MobiDB-lite"/>
    </source>
</evidence>
<name>G7KBA9_MEDTR</name>
<dbReference type="EMBL" id="PSQE01000005">
    <property type="protein sequence ID" value="RHN56148.1"/>
    <property type="molecule type" value="Genomic_DNA"/>
</dbReference>
<reference evidence="3" key="4">
    <citation type="journal article" date="2018" name="Nat. Plants">
        <title>Whole-genome landscape of Medicago truncatula symbiotic genes.</title>
        <authorList>
            <person name="Pecrix Y."/>
            <person name="Gamas P."/>
            <person name="Carrere S."/>
        </authorList>
    </citation>
    <scope>NUCLEOTIDE SEQUENCE</scope>
    <source>
        <tissue evidence="3">Leaves</tissue>
    </source>
</reference>
<evidence type="ECO:0000313" key="2">
    <source>
        <dbReference type="EMBL" id="AES98090.2"/>
    </source>
</evidence>
<dbReference type="EMBL" id="CM001221">
    <property type="protein sequence ID" value="AES98090.2"/>
    <property type="molecule type" value="Genomic_DNA"/>
</dbReference>
<reference evidence="2 5" key="2">
    <citation type="journal article" date="2014" name="BMC Genomics">
        <title>An improved genome release (version Mt4.0) for the model legume Medicago truncatula.</title>
        <authorList>
            <person name="Tang H."/>
            <person name="Krishnakumar V."/>
            <person name="Bidwell S."/>
            <person name="Rosen B."/>
            <person name="Chan A."/>
            <person name="Zhou S."/>
            <person name="Gentzbittel L."/>
            <person name="Childs K.L."/>
            <person name="Yandell M."/>
            <person name="Gundlach H."/>
            <person name="Mayer K.F."/>
            <person name="Schwartz D.C."/>
            <person name="Town C.D."/>
        </authorList>
    </citation>
    <scope>GENOME REANNOTATION</scope>
    <source>
        <strain evidence="4 5">cv. Jemalong A17</strain>
    </source>
</reference>
<feature type="compositionally biased region" description="Basic and acidic residues" evidence="1">
    <location>
        <begin position="288"/>
        <end position="307"/>
    </location>
</feature>
<proteinExistence type="predicted"/>
<dbReference type="SUPFAM" id="SSF50494">
    <property type="entry name" value="Trypsin-like serine proteases"/>
    <property type="match status" value="1"/>
</dbReference>
<accession>G7KBA9</accession>
<dbReference type="Gramene" id="rna31505">
    <property type="protein sequence ID" value="RHN56148.1"/>
    <property type="gene ID" value="gene31505"/>
</dbReference>
<organism evidence="2 5">
    <name type="scientific">Medicago truncatula</name>
    <name type="common">Barrel medic</name>
    <name type="synonym">Medicago tribuloides</name>
    <dbReference type="NCBI Taxonomy" id="3880"/>
    <lineage>
        <taxon>Eukaryota</taxon>
        <taxon>Viridiplantae</taxon>
        <taxon>Streptophyta</taxon>
        <taxon>Embryophyta</taxon>
        <taxon>Tracheophyta</taxon>
        <taxon>Spermatophyta</taxon>
        <taxon>Magnoliopsida</taxon>
        <taxon>eudicotyledons</taxon>
        <taxon>Gunneridae</taxon>
        <taxon>Pentapetalae</taxon>
        <taxon>rosids</taxon>
        <taxon>fabids</taxon>
        <taxon>Fabales</taxon>
        <taxon>Fabaceae</taxon>
        <taxon>Papilionoideae</taxon>
        <taxon>50 kb inversion clade</taxon>
        <taxon>NPAAA clade</taxon>
        <taxon>Hologalegina</taxon>
        <taxon>IRL clade</taxon>
        <taxon>Trifolieae</taxon>
        <taxon>Medicago</taxon>
    </lineage>
</organism>
<reference evidence="4" key="3">
    <citation type="submission" date="2015-04" db="UniProtKB">
        <authorList>
            <consortium name="EnsemblPlants"/>
        </authorList>
    </citation>
    <scope>IDENTIFICATION</scope>
    <source>
        <strain evidence="4">cv. Jemalong A17</strain>
    </source>
</reference>
<dbReference type="Proteomes" id="UP000265566">
    <property type="component" value="Chromosome 5"/>
</dbReference>
<dbReference type="InterPro" id="IPR009003">
    <property type="entry name" value="Peptidase_S1_PA"/>
</dbReference>
<sequence length="307" mass="33962">MRLSENGNKFTYLIKVCHEVDDKYVVTNATGFAIDIDYYAKKFEVKNPLKENDLVLVTCAHALNDKSNATIEVRRLEDQEFISELEVPFIKLSWDIALLVVKGAAKGANCDRFGELADDGSIANCETLLQLGHLGDLVWSVFIGRAAYPCVKSFKPSGRDESEPFGRATCGGYVSNSLKTTPTYRILGDMWNANYFATHKEKKFMFQKKLRASIPIIQCVGFSCTDDACSGGPVLNTQGKIVGMIVGQSNDCQIAIHVTVLEKFLKNNLIAAQEVDEKEKQPQGGGHSSKDAKRGKKKELIDKDPPK</sequence>
<reference evidence="2 5" key="1">
    <citation type="journal article" date="2011" name="Nature">
        <title>The Medicago genome provides insight into the evolution of rhizobial symbioses.</title>
        <authorList>
            <person name="Young N.D."/>
            <person name="Debelle F."/>
            <person name="Oldroyd G.E."/>
            <person name="Geurts R."/>
            <person name="Cannon S.B."/>
            <person name="Udvardi M.K."/>
            <person name="Benedito V.A."/>
            <person name="Mayer K.F."/>
            <person name="Gouzy J."/>
            <person name="Schoof H."/>
            <person name="Van de Peer Y."/>
            <person name="Proost S."/>
            <person name="Cook D.R."/>
            <person name="Meyers B.C."/>
            <person name="Spannagl M."/>
            <person name="Cheung F."/>
            <person name="De Mita S."/>
            <person name="Krishnakumar V."/>
            <person name="Gundlach H."/>
            <person name="Zhou S."/>
            <person name="Mudge J."/>
            <person name="Bharti A.K."/>
            <person name="Murray J.D."/>
            <person name="Naoumkina M.A."/>
            <person name="Rosen B."/>
            <person name="Silverstein K.A."/>
            <person name="Tang H."/>
            <person name="Rombauts S."/>
            <person name="Zhao P.X."/>
            <person name="Zhou P."/>
            <person name="Barbe V."/>
            <person name="Bardou P."/>
            <person name="Bechner M."/>
            <person name="Bellec A."/>
            <person name="Berger A."/>
            <person name="Berges H."/>
            <person name="Bidwell S."/>
            <person name="Bisseling T."/>
            <person name="Choisne N."/>
            <person name="Couloux A."/>
            <person name="Denny R."/>
            <person name="Deshpande S."/>
            <person name="Dai X."/>
            <person name="Doyle J.J."/>
            <person name="Dudez A.M."/>
            <person name="Farmer A.D."/>
            <person name="Fouteau S."/>
            <person name="Franken C."/>
            <person name="Gibelin C."/>
            <person name="Gish J."/>
            <person name="Goldstein S."/>
            <person name="Gonzalez A.J."/>
            <person name="Green P.J."/>
            <person name="Hallab A."/>
            <person name="Hartog M."/>
            <person name="Hua A."/>
            <person name="Humphray S.J."/>
            <person name="Jeong D.H."/>
            <person name="Jing Y."/>
            <person name="Jocker A."/>
            <person name="Kenton S.M."/>
            <person name="Kim D.J."/>
            <person name="Klee K."/>
            <person name="Lai H."/>
            <person name="Lang C."/>
            <person name="Lin S."/>
            <person name="Macmil S.L."/>
            <person name="Magdelenat G."/>
            <person name="Matthews L."/>
            <person name="McCorrison J."/>
            <person name="Monaghan E.L."/>
            <person name="Mun J.H."/>
            <person name="Najar F.Z."/>
            <person name="Nicholson C."/>
            <person name="Noirot C."/>
            <person name="O'Bleness M."/>
            <person name="Paule C.R."/>
            <person name="Poulain J."/>
            <person name="Prion F."/>
            <person name="Qin B."/>
            <person name="Qu C."/>
            <person name="Retzel E.F."/>
            <person name="Riddle C."/>
            <person name="Sallet E."/>
            <person name="Samain S."/>
            <person name="Samson N."/>
            <person name="Sanders I."/>
            <person name="Saurat O."/>
            <person name="Scarpelli C."/>
            <person name="Schiex T."/>
            <person name="Segurens B."/>
            <person name="Severin A.J."/>
            <person name="Sherrier D.J."/>
            <person name="Shi R."/>
            <person name="Sims S."/>
            <person name="Singer S.R."/>
            <person name="Sinharoy S."/>
            <person name="Sterck L."/>
            <person name="Viollet A."/>
            <person name="Wang B.B."/>
            <person name="Wang K."/>
            <person name="Wang M."/>
            <person name="Wang X."/>
            <person name="Warfsmann J."/>
            <person name="Weissenbach J."/>
            <person name="White D.D."/>
            <person name="White J.D."/>
            <person name="Wiley G.B."/>
            <person name="Wincker P."/>
            <person name="Xing Y."/>
            <person name="Yang L."/>
            <person name="Yao Z."/>
            <person name="Ying F."/>
            <person name="Zhai J."/>
            <person name="Zhou L."/>
            <person name="Zuber A."/>
            <person name="Denarie J."/>
            <person name="Dixon R.A."/>
            <person name="May G.D."/>
            <person name="Schwartz D.C."/>
            <person name="Rogers J."/>
            <person name="Quetier F."/>
            <person name="Town C.D."/>
            <person name="Roe B.A."/>
        </authorList>
    </citation>
    <scope>NUCLEOTIDE SEQUENCE [LARGE SCALE GENOMIC DNA]</scope>
    <source>
        <strain evidence="2">A17</strain>
        <strain evidence="4 5">cv. Jemalong A17</strain>
    </source>
</reference>
<evidence type="ECO:0000313" key="4">
    <source>
        <dbReference type="EnsemblPlants" id="AES98090"/>
    </source>
</evidence>
<dbReference type="EnsemblPlants" id="AES98090">
    <property type="protein sequence ID" value="AES98090"/>
    <property type="gene ID" value="MTR_5g064140"/>
</dbReference>
<evidence type="ECO:0000313" key="3">
    <source>
        <dbReference type="EMBL" id="RHN56148.1"/>
    </source>
</evidence>
<dbReference type="eggNOG" id="ENOG502SCIE">
    <property type="taxonomic scope" value="Eukaryota"/>
</dbReference>
<feature type="region of interest" description="Disordered" evidence="1">
    <location>
        <begin position="275"/>
        <end position="307"/>
    </location>
</feature>
<dbReference type="AlphaFoldDB" id="G7KBA9"/>